<reference evidence="7 8" key="1">
    <citation type="submission" date="2019-06" db="EMBL/GenBank/DDBJ databases">
        <title>Genome sequence of Rhodobacteraceae bacterium D4M1.</title>
        <authorList>
            <person name="Cao J."/>
        </authorList>
    </citation>
    <scope>NUCLEOTIDE SEQUENCE [LARGE SCALE GENOMIC DNA]</scope>
    <source>
        <strain evidence="7 8">D4M1</strain>
        <plasmid evidence="8">pd4m1a</plasmid>
    </source>
</reference>
<evidence type="ECO:0000256" key="4">
    <source>
        <dbReference type="RuleBase" id="RU003834"/>
    </source>
</evidence>
<dbReference type="SUPFAM" id="SSF54966">
    <property type="entry name" value="RuBisCO, large subunit, small (N-terminal) domain"/>
    <property type="match status" value="1"/>
</dbReference>
<dbReference type="GO" id="GO:0000287">
    <property type="term" value="F:magnesium ion binding"/>
    <property type="evidence" value="ECO:0007669"/>
    <property type="project" value="InterPro"/>
</dbReference>
<keyword evidence="2" id="KW-0479">Metal-binding</keyword>
<dbReference type="PANTHER" id="PTHR42704">
    <property type="entry name" value="RIBULOSE BISPHOSPHATE CARBOXYLASE"/>
    <property type="match status" value="1"/>
</dbReference>
<dbReference type="InterPro" id="IPR036376">
    <property type="entry name" value="RuBisCO_lsu_C_sf"/>
</dbReference>
<dbReference type="KEGG" id="ppru:FDP22_18875"/>
<dbReference type="AlphaFoldDB" id="A0A5B8FIL5"/>
<gene>
    <name evidence="7" type="ORF">FDP22_18875</name>
</gene>
<proteinExistence type="inferred from homology"/>
<feature type="domain" description="Ribulose bisphosphate carboxylase large subunit C-terminal" evidence="5">
    <location>
        <begin position="136"/>
        <end position="319"/>
    </location>
</feature>
<evidence type="ECO:0000256" key="1">
    <source>
        <dbReference type="ARBA" id="ARBA00001946"/>
    </source>
</evidence>
<organism evidence="7 8">
    <name type="scientific">Paroceanicella profunda</name>
    <dbReference type="NCBI Taxonomy" id="2579971"/>
    <lineage>
        <taxon>Bacteria</taxon>
        <taxon>Pseudomonadati</taxon>
        <taxon>Pseudomonadota</taxon>
        <taxon>Alphaproteobacteria</taxon>
        <taxon>Rhodobacterales</taxon>
        <taxon>Paracoccaceae</taxon>
        <taxon>Paroceanicella</taxon>
    </lineage>
</organism>
<geneLocation type="plasmid" evidence="8">
    <name>pd4m1a</name>
</geneLocation>
<dbReference type="GO" id="GO:0015977">
    <property type="term" value="P:carbon fixation"/>
    <property type="evidence" value="ECO:0007669"/>
    <property type="project" value="InterPro"/>
</dbReference>
<keyword evidence="7" id="KW-0614">Plasmid</keyword>
<evidence type="ECO:0000259" key="6">
    <source>
        <dbReference type="Pfam" id="PF02788"/>
    </source>
</evidence>
<evidence type="ECO:0000313" key="8">
    <source>
        <dbReference type="Proteomes" id="UP000305888"/>
    </source>
</evidence>
<dbReference type="SFLD" id="SFLDS00014">
    <property type="entry name" value="RuBisCO"/>
    <property type="match status" value="1"/>
</dbReference>
<dbReference type="PROSITE" id="PS00157">
    <property type="entry name" value="RUBISCO_LARGE"/>
    <property type="match status" value="1"/>
</dbReference>
<dbReference type="Proteomes" id="UP000305888">
    <property type="component" value="Plasmid pD4M1A"/>
</dbReference>
<dbReference type="SFLD" id="SFLDG00301">
    <property type="entry name" value="RuBisCO-like_proteins"/>
    <property type="match status" value="1"/>
</dbReference>
<protein>
    <submittedName>
        <fullName evidence="7">Ribulose 1,5-bisphosphate carboxylase</fullName>
    </submittedName>
</protein>
<dbReference type="InterPro" id="IPR036422">
    <property type="entry name" value="RuBisCO_lsu_N_sf"/>
</dbReference>
<dbReference type="OrthoDB" id="9764279at2"/>
<dbReference type="GO" id="GO:0016984">
    <property type="term" value="F:ribulose-bisphosphate carboxylase activity"/>
    <property type="evidence" value="ECO:0007669"/>
    <property type="project" value="InterPro"/>
</dbReference>
<dbReference type="Pfam" id="PF00016">
    <property type="entry name" value="RuBisCO_large"/>
    <property type="match status" value="2"/>
</dbReference>
<feature type="domain" description="Ribulose bisphosphate carboxylase large subunit C-terminal" evidence="5">
    <location>
        <begin position="337"/>
        <end position="415"/>
    </location>
</feature>
<accession>A0A5B8FIL5</accession>
<evidence type="ECO:0000313" key="7">
    <source>
        <dbReference type="EMBL" id="QDL93941.1"/>
    </source>
</evidence>
<name>A0A5B8FIL5_9RHOB</name>
<dbReference type="EMBL" id="CP040819">
    <property type="protein sequence ID" value="QDL93941.1"/>
    <property type="molecule type" value="Genomic_DNA"/>
</dbReference>
<dbReference type="InterPro" id="IPR020878">
    <property type="entry name" value="RuBisCo_large_chain_AS"/>
</dbReference>
<dbReference type="PANTHER" id="PTHR42704:SF17">
    <property type="entry name" value="RIBULOSE BISPHOSPHATE CARBOXYLASE LARGE CHAIN"/>
    <property type="match status" value="1"/>
</dbReference>
<dbReference type="SUPFAM" id="SSF51649">
    <property type="entry name" value="RuBisCo, C-terminal domain"/>
    <property type="match status" value="1"/>
</dbReference>
<dbReference type="Gene3D" id="3.30.70.150">
    <property type="entry name" value="RuBisCO large subunit, N-terminal domain"/>
    <property type="match status" value="1"/>
</dbReference>
<dbReference type="InterPro" id="IPR017443">
    <property type="entry name" value="RuBisCO_lsu_fd_N"/>
</dbReference>
<evidence type="ECO:0000256" key="3">
    <source>
        <dbReference type="ARBA" id="ARBA00022842"/>
    </source>
</evidence>
<comment type="cofactor">
    <cofactor evidence="1">
        <name>Mg(2+)</name>
        <dbReference type="ChEBI" id="CHEBI:18420"/>
    </cofactor>
</comment>
<evidence type="ECO:0000259" key="5">
    <source>
        <dbReference type="Pfam" id="PF00016"/>
    </source>
</evidence>
<keyword evidence="8" id="KW-1185">Reference proteome</keyword>
<dbReference type="InterPro" id="IPR033966">
    <property type="entry name" value="RuBisCO"/>
</dbReference>
<dbReference type="Gene3D" id="3.20.20.110">
    <property type="entry name" value="Ribulose bisphosphate carboxylase, large subunit, C-terminal domain"/>
    <property type="match status" value="1"/>
</dbReference>
<evidence type="ECO:0000256" key="2">
    <source>
        <dbReference type="ARBA" id="ARBA00022723"/>
    </source>
</evidence>
<feature type="domain" description="Ribulose bisphosphate carboxylase large subunit ferrodoxin-like N-terminal" evidence="6">
    <location>
        <begin position="13"/>
        <end position="124"/>
    </location>
</feature>
<comment type="similarity">
    <text evidence="4">Belongs to the RuBisCO large chain family.</text>
</comment>
<keyword evidence="3" id="KW-0460">Magnesium</keyword>
<dbReference type="Pfam" id="PF02788">
    <property type="entry name" value="RuBisCO_large_N"/>
    <property type="match status" value="1"/>
</dbReference>
<sequence length="419" mass="44868">MLEAQYLVETPLDPARVAEIMAGEQSCGTFVRVEGESDDLRARAAARVLSVEELAPAERPSLSSSYLERKGFGAPWRRARVRVAFPEANFGVNLPTMAATVAGNLFDLGEVTGLRLERLSVPAHIRADYPRPLVGVAGTRASTGVQDRPLFGTIIKPNVGLRTPELVALVERLCTAGLDFIKDDETCANPRHAPLAERVPAIMEVIRRHRDRTGRQVMMAFNVTDETDAMRRHADLIEAEGGTCAMVSLNWVGLASVESLRRATRLAIHGHRNGFGGFGRHPAIGMAFPAYQALYRLAGVDHMHVHGIDGKFSDDPSEVAEGARLCLAPLAPGGDDPVMPAFSSGQWAGTLAATHAAARSEDFLFMAGGGILAHPSGAEAGVRALLDAWEAVRDGVALEQAAKASRPLAEAIDFFGART</sequence>
<dbReference type="RefSeq" id="WP_138573703.1">
    <property type="nucleotide sequence ID" value="NZ_CP040819.1"/>
</dbReference>
<dbReference type="InterPro" id="IPR000685">
    <property type="entry name" value="RuBisCO_lsu_C"/>
</dbReference>